<feature type="region of interest" description="Disordered" evidence="7">
    <location>
        <begin position="1"/>
        <end position="72"/>
    </location>
</feature>
<evidence type="ECO:0000256" key="4">
    <source>
        <dbReference type="ARBA" id="ARBA00022705"/>
    </source>
</evidence>
<comment type="similarity">
    <text evidence="2">Belongs to the ORC4 family.</text>
</comment>
<dbReference type="PANTHER" id="PTHR12087">
    <property type="entry name" value="ORIGIN RECOGNITION COMPLEX SUBUNIT 4"/>
    <property type="match status" value="1"/>
</dbReference>
<feature type="compositionally biased region" description="Acidic residues" evidence="7">
    <location>
        <begin position="337"/>
        <end position="346"/>
    </location>
</feature>
<feature type="compositionally biased region" description="Basic and acidic residues" evidence="7">
    <location>
        <begin position="50"/>
        <end position="62"/>
    </location>
</feature>
<keyword evidence="6" id="KW-0539">Nucleus</keyword>
<dbReference type="SMART" id="SM00382">
    <property type="entry name" value="AAA"/>
    <property type="match status" value="1"/>
</dbReference>
<evidence type="ECO:0000313" key="10">
    <source>
        <dbReference type="Proteomes" id="UP000800092"/>
    </source>
</evidence>
<proteinExistence type="inferred from homology"/>
<protein>
    <recommendedName>
        <fullName evidence="3">Origin recognition complex subunit 4</fullName>
    </recommendedName>
</protein>
<dbReference type="OrthoDB" id="343623at2759"/>
<dbReference type="FunFam" id="3.40.50.300:FF:001597">
    <property type="entry name" value="Origin recognition complex subunit Orc4"/>
    <property type="match status" value="1"/>
</dbReference>
<comment type="subcellular location">
    <subcellularLocation>
        <location evidence="1">Nucleus</location>
    </subcellularLocation>
</comment>
<keyword evidence="10" id="KW-1185">Reference proteome</keyword>
<name>A0A6A6HCP2_VIRVR</name>
<feature type="compositionally biased region" description="Basic residues" evidence="7">
    <location>
        <begin position="38"/>
        <end position="49"/>
    </location>
</feature>
<keyword evidence="4" id="KW-0235">DNA replication</keyword>
<dbReference type="InterPro" id="IPR003593">
    <property type="entry name" value="AAA+_ATPase"/>
</dbReference>
<evidence type="ECO:0000256" key="3">
    <source>
        <dbReference type="ARBA" id="ARBA00019083"/>
    </source>
</evidence>
<dbReference type="SUPFAM" id="SSF52540">
    <property type="entry name" value="P-loop containing nucleoside triphosphate hydrolases"/>
    <property type="match status" value="1"/>
</dbReference>
<feature type="compositionally biased region" description="Basic residues" evidence="7">
    <location>
        <begin position="213"/>
        <end position="222"/>
    </location>
</feature>
<sequence length="879" mass="95304">MDASARSAKRRKLDHPIPNASLTPTKGTNASPHDSRSQKRSTRSSRLRKGKDEPPKDSKIVETDNEPSRQFSDAVAAYTYNDGGPKQEVDDIKEVQQTRVGVENIEPDPETPSRCTRGKRATPRRTNKTPQKRRVGLANQLLNADLQGEDSSAQILAEDGAISGLGNGADVQLSSRMNGSREAQEDSPELIDKIGGLQKYDDEELEDNEQPRSSRRQRQKSRKILEQEAAQPLVARKRGSIKAAGAKTEANERKNNEKNVSTLDQSSEIASASGDHIMEGHSEGKQELALNSSSTPPKRRKSLKEGTVKGRKGIQSRQPRINKTEGHQLTDPASGDDTNETGPLEDELGVLPLTKASDPPSPLLERSDSVQIEIISDEIATGSIPTISGAATGPQVSLLQRIIMDRITGHRPIPLTNLSDEYAKIHSLVSQTVTAGEGNSTLIIGARGSGKTALVNAVISDLSRDHDDKFHVIRLNGFIQTDDKLALREIWRQLGREMEVENEGEAVGKHYADTLATLLALLSHPSELAGQETEAVAKSVVFVMDEFDLFAMHPRQTLLYNLFDIAQSRKAPIAVLGLTTRLDVAEGLEKRVKSRWSHRYVHVPLAKSLVAFQQVVRAALVVETEQLSFEERTILAAPVDGTTSPNKKKGSANDQSQDSLTAWNSCIDSLLTYPPFSTLLSRTFTLSKSIPTLLTSLLPALSALPTSPTFPPPPSFFLSTTPANNTSNTQHLLLSPPSSSLHLLPSLPTLSLALLIAAARLEIIHASESCNFHLAYAEYVSLASKARVQQTAQGAMAWSGGVGGEGRVWGRAVAWGLWEELVGSGLLVPVMGGGVTGGLVGEMRVRDAAEMVRCDVGLEEIGMAVPEMGSVLLRWCKEI</sequence>
<evidence type="ECO:0000313" key="9">
    <source>
        <dbReference type="EMBL" id="KAF2235619.1"/>
    </source>
</evidence>
<evidence type="ECO:0000256" key="2">
    <source>
        <dbReference type="ARBA" id="ARBA00005334"/>
    </source>
</evidence>
<dbReference type="GO" id="GO:0005664">
    <property type="term" value="C:nuclear origin of replication recognition complex"/>
    <property type="evidence" value="ECO:0007669"/>
    <property type="project" value="TreeGrafter"/>
</dbReference>
<evidence type="ECO:0000256" key="1">
    <source>
        <dbReference type="ARBA" id="ARBA00004123"/>
    </source>
</evidence>
<dbReference type="GO" id="GO:0003688">
    <property type="term" value="F:DNA replication origin binding"/>
    <property type="evidence" value="ECO:0007669"/>
    <property type="project" value="TreeGrafter"/>
</dbReference>
<feature type="region of interest" description="Disordered" evidence="7">
    <location>
        <begin position="164"/>
        <end position="346"/>
    </location>
</feature>
<feature type="compositionally biased region" description="Polar residues" evidence="7">
    <location>
        <begin position="20"/>
        <end position="32"/>
    </location>
</feature>
<dbReference type="AlphaFoldDB" id="A0A6A6HCP2"/>
<dbReference type="GO" id="GO:0006270">
    <property type="term" value="P:DNA replication initiation"/>
    <property type="evidence" value="ECO:0007669"/>
    <property type="project" value="TreeGrafter"/>
</dbReference>
<feature type="domain" description="AAA+ ATPase" evidence="8">
    <location>
        <begin position="437"/>
        <end position="607"/>
    </location>
</feature>
<evidence type="ECO:0000256" key="6">
    <source>
        <dbReference type="ARBA" id="ARBA00023242"/>
    </source>
</evidence>
<dbReference type="Pfam" id="PF14629">
    <property type="entry name" value="ORC4_C"/>
    <property type="match status" value="1"/>
</dbReference>
<feature type="compositionally biased region" description="Polar residues" evidence="7">
    <location>
        <begin position="258"/>
        <end position="270"/>
    </location>
</feature>
<dbReference type="InterPro" id="IPR041664">
    <property type="entry name" value="AAA_16"/>
</dbReference>
<feature type="region of interest" description="Disordered" evidence="7">
    <location>
        <begin position="97"/>
        <end position="136"/>
    </location>
</feature>
<dbReference type="Pfam" id="PF13191">
    <property type="entry name" value="AAA_16"/>
    <property type="match status" value="1"/>
</dbReference>
<dbReference type="EMBL" id="ML991790">
    <property type="protein sequence ID" value="KAF2235619.1"/>
    <property type="molecule type" value="Genomic_DNA"/>
</dbReference>
<feature type="compositionally biased region" description="Basic residues" evidence="7">
    <location>
        <begin position="116"/>
        <end position="135"/>
    </location>
</feature>
<dbReference type="PANTHER" id="PTHR12087:SF0">
    <property type="entry name" value="ORIGIN RECOGNITION COMPLEX SUBUNIT 4"/>
    <property type="match status" value="1"/>
</dbReference>
<dbReference type="InterPro" id="IPR027417">
    <property type="entry name" value="P-loop_NTPase"/>
</dbReference>
<dbReference type="Gene3D" id="3.40.50.300">
    <property type="entry name" value="P-loop containing nucleotide triphosphate hydrolases"/>
    <property type="match status" value="1"/>
</dbReference>
<dbReference type="InterPro" id="IPR032705">
    <property type="entry name" value="ORC4_C"/>
</dbReference>
<evidence type="ECO:0000256" key="7">
    <source>
        <dbReference type="SAM" id="MobiDB-lite"/>
    </source>
</evidence>
<feature type="compositionally biased region" description="Basic and acidic residues" evidence="7">
    <location>
        <begin position="276"/>
        <end position="286"/>
    </location>
</feature>
<reference evidence="9" key="1">
    <citation type="journal article" date="2020" name="Stud. Mycol.">
        <title>101 Dothideomycetes genomes: a test case for predicting lifestyles and emergence of pathogens.</title>
        <authorList>
            <person name="Haridas S."/>
            <person name="Albert R."/>
            <person name="Binder M."/>
            <person name="Bloem J."/>
            <person name="Labutti K."/>
            <person name="Salamov A."/>
            <person name="Andreopoulos B."/>
            <person name="Baker S."/>
            <person name="Barry K."/>
            <person name="Bills G."/>
            <person name="Bluhm B."/>
            <person name="Cannon C."/>
            <person name="Castanera R."/>
            <person name="Culley D."/>
            <person name="Daum C."/>
            <person name="Ezra D."/>
            <person name="Gonzalez J."/>
            <person name="Henrissat B."/>
            <person name="Kuo A."/>
            <person name="Liang C."/>
            <person name="Lipzen A."/>
            <person name="Lutzoni F."/>
            <person name="Magnuson J."/>
            <person name="Mondo S."/>
            <person name="Nolan M."/>
            <person name="Ohm R."/>
            <person name="Pangilinan J."/>
            <person name="Park H.-J."/>
            <person name="Ramirez L."/>
            <person name="Alfaro M."/>
            <person name="Sun H."/>
            <person name="Tritt A."/>
            <person name="Yoshinaga Y."/>
            <person name="Zwiers L.-H."/>
            <person name="Turgeon B."/>
            <person name="Goodwin S."/>
            <person name="Spatafora J."/>
            <person name="Crous P."/>
            <person name="Grigoriev I."/>
        </authorList>
    </citation>
    <scope>NUCLEOTIDE SEQUENCE</scope>
    <source>
        <strain evidence="9">Tuck. ex Michener</strain>
    </source>
</reference>
<keyword evidence="5" id="KW-0238">DNA-binding</keyword>
<evidence type="ECO:0000259" key="8">
    <source>
        <dbReference type="SMART" id="SM00382"/>
    </source>
</evidence>
<dbReference type="InterPro" id="IPR016527">
    <property type="entry name" value="ORC4"/>
</dbReference>
<dbReference type="Proteomes" id="UP000800092">
    <property type="component" value="Unassembled WGS sequence"/>
</dbReference>
<organism evidence="9 10">
    <name type="scientific">Viridothelium virens</name>
    <name type="common">Speckled blister lichen</name>
    <name type="synonym">Trypethelium virens</name>
    <dbReference type="NCBI Taxonomy" id="1048519"/>
    <lineage>
        <taxon>Eukaryota</taxon>
        <taxon>Fungi</taxon>
        <taxon>Dikarya</taxon>
        <taxon>Ascomycota</taxon>
        <taxon>Pezizomycotina</taxon>
        <taxon>Dothideomycetes</taxon>
        <taxon>Dothideomycetes incertae sedis</taxon>
        <taxon>Trypetheliales</taxon>
        <taxon>Trypetheliaceae</taxon>
        <taxon>Viridothelium</taxon>
    </lineage>
</organism>
<accession>A0A6A6HCP2</accession>
<gene>
    <name evidence="9" type="ORF">EV356DRAFT_514143</name>
</gene>
<evidence type="ECO:0000256" key="5">
    <source>
        <dbReference type="ARBA" id="ARBA00023125"/>
    </source>
</evidence>